<accession>A0A0P7KEN4</accession>
<dbReference type="GO" id="GO:0009279">
    <property type="term" value="C:cell outer membrane"/>
    <property type="evidence" value="ECO:0007669"/>
    <property type="project" value="UniProtKB-SubCell"/>
</dbReference>
<sequence>MFTISDLWSGRISKLALIAGLAAAIGLAPPPTTFAQSRPVADSSAPALLVADRITVQGNKGLLAEGNVMVHFAGTTLTAASISFDKTTNQLTISGPIVLQNGEDQLILASAAELSSDLRNGILQSARLVLNQQLQIAAVEINRVQGRYTQLNKIVASSCQVCAKSPVPLWQIRAEKVVHDEQERQLYFHNAQLRVADVPILFLPRLRLPDPTLKRATGFLAPKLRTRSSFGTGVRLPYFIRLGDHADLTLAPFIATRSRTLEWRYRQAFYNGNLSFNGAVSNDDIRRDQTRSYVFGEGSFDLPQDFKLDFTLQEVSDPGYLNDYDYSSADRLRNALEVSRVRRDEFIFAGITRHESLRASERAISDQLPFAQLEFLYQRRFDPVLLGGVAEYELSARSYFRESTLDGPKGRDVTHVGASFHWKRDWMIRGGMIASLETGIDWGNYWINQDSSFDPNQSFATPSVAATLRWPLSRVSANGSVDVIEPVLQLVWSDQIGATLPNEDSTYVELDENNLFDMSRYPGFDRREEGTRANIGVKWSRFSPTGWSSTIGIGRVFRFDGNNSFSNASGLSGDSSDWLIAAQLQFGANLAFQGRALINDQFEVAKTESRFAYIGEDWNLSAAHLWVVADPDENRDASIHELRLTGGYQLTDGWRISAEGDVDLSANQVTKGQLGLQYRNECLQVDLAVSRRFTASQTITPTTELGLQVELLGFGGAPKGAARRCLQ</sequence>
<keyword evidence="5" id="KW-1185">Reference proteome</keyword>
<protein>
    <recommendedName>
        <fullName evidence="1">LPS-assembly protein LptD</fullName>
    </recommendedName>
</protein>
<evidence type="ECO:0000256" key="1">
    <source>
        <dbReference type="HAMAP-Rule" id="MF_01411"/>
    </source>
</evidence>
<feature type="domain" description="LptD C-terminal" evidence="2">
    <location>
        <begin position="290"/>
        <end position="654"/>
    </location>
</feature>
<comment type="similarity">
    <text evidence="1">Belongs to the LptD family.</text>
</comment>
<comment type="caution">
    <text evidence="4">The sequence shown here is derived from an EMBL/GenBank/DDBJ whole genome shotgun (WGS) entry which is preliminary data.</text>
</comment>
<gene>
    <name evidence="1" type="primary">lptD</name>
    <name evidence="4" type="ORF">AKJ29_04670</name>
</gene>
<name>A0A0P7KEN4_9RHOB</name>
<comment type="subcellular location">
    <subcellularLocation>
        <location evidence="1">Cell outer membrane</location>
    </subcellularLocation>
</comment>
<evidence type="ECO:0000259" key="2">
    <source>
        <dbReference type="Pfam" id="PF04453"/>
    </source>
</evidence>
<dbReference type="PANTHER" id="PTHR30189">
    <property type="entry name" value="LPS-ASSEMBLY PROTEIN"/>
    <property type="match status" value="1"/>
</dbReference>
<comment type="subunit">
    <text evidence="1">Component of the lipopolysaccharide transport and assembly complex.</text>
</comment>
<dbReference type="PANTHER" id="PTHR30189:SF1">
    <property type="entry name" value="LPS-ASSEMBLY PROTEIN LPTD"/>
    <property type="match status" value="1"/>
</dbReference>
<comment type="function">
    <text evidence="1">Involved in the assembly of lipopolysaccharide (LPS) at the surface of the outer membrane.</text>
</comment>
<dbReference type="AlphaFoldDB" id="A0A0P7KEN4"/>
<evidence type="ECO:0000313" key="4">
    <source>
        <dbReference type="EMBL" id="KPN61910.1"/>
    </source>
</evidence>
<dbReference type="Pfam" id="PF04453">
    <property type="entry name" value="LptD"/>
    <property type="match status" value="1"/>
</dbReference>
<dbReference type="OrthoDB" id="9760225at2"/>
<dbReference type="HAMAP" id="MF_01411">
    <property type="entry name" value="LPS_assembly_LptD"/>
    <property type="match status" value="1"/>
</dbReference>
<dbReference type="InterPro" id="IPR045659">
    <property type="entry name" value="LptD_2"/>
</dbReference>
<evidence type="ECO:0000259" key="3">
    <source>
        <dbReference type="Pfam" id="PF19838"/>
    </source>
</evidence>
<dbReference type="InterPro" id="IPR007543">
    <property type="entry name" value="LptD_C"/>
</dbReference>
<comment type="caution">
    <text evidence="1">Lacks conserved residue(s) required for the propagation of feature annotation.</text>
</comment>
<dbReference type="EMBL" id="LKBA01000023">
    <property type="protein sequence ID" value="KPN61910.1"/>
    <property type="molecule type" value="Genomic_DNA"/>
</dbReference>
<dbReference type="STRING" id="154981.AKJ29_04670"/>
<proteinExistence type="inferred from homology"/>
<dbReference type="RefSeq" id="WP_055192560.1">
    <property type="nucleotide sequence ID" value="NZ_FPBS01000011.1"/>
</dbReference>
<keyword evidence="1" id="KW-0472">Membrane</keyword>
<keyword evidence="1" id="KW-0998">Cell outer membrane</keyword>
<dbReference type="GO" id="GO:1990351">
    <property type="term" value="C:transporter complex"/>
    <property type="evidence" value="ECO:0007669"/>
    <property type="project" value="TreeGrafter"/>
</dbReference>
<dbReference type="Proteomes" id="UP000050471">
    <property type="component" value="Unassembled WGS sequence"/>
</dbReference>
<reference evidence="4 5" key="1">
    <citation type="submission" date="2015-09" db="EMBL/GenBank/DDBJ databases">
        <title>Draft genome sequence of Aliiroseovarius crassostreae CV919-312TSm, the causative agent of Roseovarius Oyster Disease (formerly Juvenile Oyster Disease).</title>
        <authorList>
            <person name="Kessner L."/>
            <person name="Spinard E."/>
            <person name="Nelson D."/>
        </authorList>
    </citation>
    <scope>NUCLEOTIDE SEQUENCE [LARGE SCALE GENOMIC DNA]</scope>
    <source>
        <strain evidence="4 5">CV919-312</strain>
    </source>
</reference>
<dbReference type="InterPro" id="IPR020889">
    <property type="entry name" value="LipoPS_assembly_LptD"/>
</dbReference>
<keyword evidence="1" id="KW-0732">Signal</keyword>
<dbReference type="GO" id="GO:0043165">
    <property type="term" value="P:Gram-negative-bacterium-type cell outer membrane assembly"/>
    <property type="evidence" value="ECO:0007669"/>
    <property type="project" value="UniProtKB-UniRule"/>
</dbReference>
<organism evidence="4 5">
    <name type="scientific">Aliiroseovarius crassostreae</name>
    <dbReference type="NCBI Taxonomy" id="154981"/>
    <lineage>
        <taxon>Bacteria</taxon>
        <taxon>Pseudomonadati</taxon>
        <taxon>Pseudomonadota</taxon>
        <taxon>Alphaproteobacteria</taxon>
        <taxon>Rhodobacterales</taxon>
        <taxon>Paracoccaceae</taxon>
        <taxon>Aliiroseovarius</taxon>
    </lineage>
</organism>
<feature type="domain" description="LPS-assembly protein LptD central" evidence="3">
    <location>
        <begin position="189"/>
        <end position="282"/>
    </location>
</feature>
<dbReference type="GO" id="GO:0015920">
    <property type="term" value="P:lipopolysaccharide transport"/>
    <property type="evidence" value="ECO:0007669"/>
    <property type="project" value="InterPro"/>
</dbReference>
<dbReference type="Pfam" id="PF19838">
    <property type="entry name" value="LptD_2"/>
    <property type="match status" value="1"/>
</dbReference>
<evidence type="ECO:0000313" key="5">
    <source>
        <dbReference type="Proteomes" id="UP000050471"/>
    </source>
</evidence>
<dbReference type="InterPro" id="IPR050218">
    <property type="entry name" value="LptD"/>
</dbReference>